<dbReference type="AlphaFoldDB" id="A0A173W7K6"/>
<organism evidence="2 3">
    <name type="scientific">Mitsuokella jalaludinii</name>
    <dbReference type="NCBI Taxonomy" id="187979"/>
    <lineage>
        <taxon>Bacteria</taxon>
        <taxon>Bacillati</taxon>
        <taxon>Bacillota</taxon>
        <taxon>Negativicutes</taxon>
        <taxon>Selenomonadales</taxon>
        <taxon>Selenomonadaceae</taxon>
        <taxon>Mitsuokella</taxon>
    </lineage>
</organism>
<dbReference type="InterPro" id="IPR002109">
    <property type="entry name" value="Glutaredoxin"/>
</dbReference>
<dbReference type="Pfam" id="PF00462">
    <property type="entry name" value="Glutaredoxin"/>
    <property type="match status" value="1"/>
</dbReference>
<gene>
    <name evidence="2" type="ORF">ERS852385_00073</name>
</gene>
<dbReference type="EMBL" id="CYYU01000001">
    <property type="protein sequence ID" value="CUN34946.1"/>
    <property type="molecule type" value="Genomic_DNA"/>
</dbReference>
<evidence type="ECO:0000313" key="3">
    <source>
        <dbReference type="Proteomes" id="UP000095546"/>
    </source>
</evidence>
<feature type="domain" description="Glutaredoxin" evidence="1">
    <location>
        <begin position="5"/>
        <end position="67"/>
    </location>
</feature>
<name>A0A173W7K6_9FIRM</name>
<dbReference type="SUPFAM" id="SSF52833">
    <property type="entry name" value="Thioredoxin-like"/>
    <property type="match status" value="1"/>
</dbReference>
<evidence type="ECO:0000259" key="1">
    <source>
        <dbReference type="Pfam" id="PF00462"/>
    </source>
</evidence>
<keyword evidence="3" id="KW-1185">Reference proteome</keyword>
<dbReference type="InterPro" id="IPR036249">
    <property type="entry name" value="Thioredoxin-like_sf"/>
</dbReference>
<dbReference type="Gene3D" id="3.40.30.10">
    <property type="entry name" value="Glutaredoxin"/>
    <property type="match status" value="1"/>
</dbReference>
<dbReference type="Proteomes" id="UP000095546">
    <property type="component" value="Unassembled WGS sequence"/>
</dbReference>
<dbReference type="OrthoDB" id="5348456at2"/>
<dbReference type="RefSeq" id="WP_055159892.1">
    <property type="nucleotide sequence ID" value="NZ_CABIWZ010000001.1"/>
</dbReference>
<evidence type="ECO:0000313" key="2">
    <source>
        <dbReference type="EMBL" id="CUN34946.1"/>
    </source>
</evidence>
<dbReference type="STRING" id="187979.ERS852385_00073"/>
<protein>
    <recommendedName>
        <fullName evidence="1">Glutaredoxin domain-containing protein</fullName>
    </recommendedName>
</protein>
<proteinExistence type="predicted"/>
<dbReference type="PROSITE" id="PS51354">
    <property type="entry name" value="GLUTAREDOXIN_2"/>
    <property type="match status" value="1"/>
</dbReference>
<accession>A0A173W7K6</accession>
<reference evidence="2 3" key="1">
    <citation type="submission" date="2015-09" db="EMBL/GenBank/DDBJ databases">
        <authorList>
            <consortium name="Pathogen Informatics"/>
        </authorList>
    </citation>
    <scope>NUCLEOTIDE SEQUENCE [LARGE SCALE GENOMIC DNA]</scope>
    <source>
        <strain evidence="2 3">2789STDY5608828</strain>
    </source>
</reference>
<sequence>MKKITMLKMQGCPYCAKALQAIEELRAENPAYQNAEVECIDENEEPEKAKAYANDYYYLPSLFVEGRKIYEAHPGDDYDTIKAAVAKAFAAAE</sequence>